<dbReference type="RefSeq" id="WP_006417674.1">
    <property type="nucleotide sequence ID" value="NZ_AENN01000005.1"/>
</dbReference>
<dbReference type="PANTHER" id="PTHR43808">
    <property type="entry name" value="ACETYLORNITHINE DEACETYLASE"/>
    <property type="match status" value="1"/>
</dbReference>
<evidence type="ECO:0000313" key="10">
    <source>
        <dbReference type="Proteomes" id="UP000005990"/>
    </source>
</evidence>
<dbReference type="STRING" id="908337.HMPREF9257_0294"/>
<evidence type="ECO:0000256" key="2">
    <source>
        <dbReference type="ARBA" id="ARBA00006247"/>
    </source>
</evidence>
<gene>
    <name evidence="9" type="ORF">HMPREF9257_0294</name>
</gene>
<dbReference type="InterPro" id="IPR050072">
    <property type="entry name" value="Peptidase_M20A"/>
</dbReference>
<evidence type="ECO:0000256" key="3">
    <source>
        <dbReference type="ARBA" id="ARBA00022670"/>
    </source>
</evidence>
<dbReference type="GO" id="GO:0008237">
    <property type="term" value="F:metallopeptidase activity"/>
    <property type="evidence" value="ECO:0007669"/>
    <property type="project" value="UniProtKB-KW"/>
</dbReference>
<sequence>MEYTLTSKVQSQAKAVLKDWIAVPSVCDETDDKTPFGRHIQEALEIALDTCEELGFKTFIDPQGYYGYAEIGQGEELLAILCHLDVVPAEDLVEWTHNPFEMVESDGKLYGRGTQDDKGPSVAALYGVKALMDQGYEFNKRVRFIFGTDEETLWRCMARYGEIEEQATYGFAPDSAFPLTYAEKGLLQAYLVGPGSNDLTLNNDRAFNAVPAKAMYQGDKMDAVKAALDQLGFEYTEEARQIVVLGKSVHAKDAYEGTNAVIRLALALEKLFPENPAFKLIKDKFYETGYAKPIFGEVEDEMSGPLTVNLSKLIINEDESRIGLDIRIPVTADKDLLVDQLAKAAAEYDFEYQEFDYLNSLYVPLDSPLVNTLLEVYRDLTGDMTEPISSGGATFARTMPNCVAFGAQTKGAAVTEHQIDEYISVENFYDAMEIYAHAVKELASDPA</sequence>
<comment type="similarity">
    <text evidence="2">Belongs to the peptidase M20A family.</text>
</comment>
<dbReference type="GO" id="GO:0006508">
    <property type="term" value="P:proteolysis"/>
    <property type="evidence" value="ECO:0007669"/>
    <property type="project" value="UniProtKB-KW"/>
</dbReference>
<evidence type="ECO:0000256" key="8">
    <source>
        <dbReference type="ARBA" id="ARBA00023049"/>
    </source>
</evidence>
<name>E4KMJ5_9LACT</name>
<keyword evidence="6" id="KW-0862">Zinc</keyword>
<evidence type="ECO:0000256" key="4">
    <source>
        <dbReference type="ARBA" id="ARBA00022723"/>
    </source>
</evidence>
<dbReference type="InterPro" id="IPR036264">
    <property type="entry name" value="Bact_exopeptidase_dim_dom"/>
</dbReference>
<dbReference type="EMBL" id="AENN01000005">
    <property type="protein sequence ID" value="EFR31834.1"/>
    <property type="molecule type" value="Genomic_DNA"/>
</dbReference>
<organism evidence="9 10">
    <name type="scientific">Eremococcus coleocola ACS-139-V-Col8</name>
    <dbReference type="NCBI Taxonomy" id="908337"/>
    <lineage>
        <taxon>Bacteria</taxon>
        <taxon>Bacillati</taxon>
        <taxon>Bacillota</taxon>
        <taxon>Bacilli</taxon>
        <taxon>Lactobacillales</taxon>
        <taxon>Aerococcaceae</taxon>
        <taxon>Eremococcus</taxon>
    </lineage>
</organism>
<keyword evidence="7 9" id="KW-0224">Dipeptidase</keyword>
<keyword evidence="5 9" id="KW-0378">Hydrolase</keyword>
<evidence type="ECO:0000313" key="9">
    <source>
        <dbReference type="EMBL" id="EFR31834.1"/>
    </source>
</evidence>
<accession>E4KMJ5</accession>
<dbReference type="PROSITE" id="PS00759">
    <property type="entry name" value="ARGE_DAPE_CPG2_2"/>
    <property type="match status" value="1"/>
</dbReference>
<evidence type="ECO:0000256" key="6">
    <source>
        <dbReference type="ARBA" id="ARBA00022833"/>
    </source>
</evidence>
<evidence type="ECO:0000256" key="7">
    <source>
        <dbReference type="ARBA" id="ARBA00022997"/>
    </source>
</evidence>
<comment type="cofactor">
    <cofactor evidence="1">
        <name>Zn(2+)</name>
        <dbReference type="ChEBI" id="CHEBI:29105"/>
    </cofactor>
</comment>
<dbReference type="SUPFAM" id="SSF55031">
    <property type="entry name" value="Bacterial exopeptidase dimerisation domain"/>
    <property type="match status" value="1"/>
</dbReference>
<keyword evidence="8" id="KW-0482">Metalloprotease</keyword>
<dbReference type="OrthoDB" id="9761532at2"/>
<keyword evidence="3" id="KW-0645">Protease</keyword>
<dbReference type="Gene3D" id="3.30.70.360">
    <property type="match status" value="2"/>
</dbReference>
<protein>
    <submittedName>
        <fullName evidence="9">Putative dipeptidase</fullName>
        <ecNumber evidence="9">3.4.13.-</ecNumber>
    </submittedName>
</protein>
<dbReference type="GO" id="GO:0006526">
    <property type="term" value="P:L-arginine biosynthetic process"/>
    <property type="evidence" value="ECO:0007669"/>
    <property type="project" value="TreeGrafter"/>
</dbReference>
<dbReference type="eggNOG" id="COG0624">
    <property type="taxonomic scope" value="Bacteria"/>
</dbReference>
<dbReference type="NCBIfam" id="TIGR01887">
    <property type="entry name" value="dipeptidaselike"/>
    <property type="match status" value="1"/>
</dbReference>
<dbReference type="GO" id="GO:0008777">
    <property type="term" value="F:acetylornithine deacetylase activity"/>
    <property type="evidence" value="ECO:0007669"/>
    <property type="project" value="TreeGrafter"/>
</dbReference>
<dbReference type="AlphaFoldDB" id="E4KMJ5"/>
<dbReference type="GO" id="GO:0008270">
    <property type="term" value="F:zinc ion binding"/>
    <property type="evidence" value="ECO:0007669"/>
    <property type="project" value="InterPro"/>
</dbReference>
<dbReference type="Pfam" id="PF01546">
    <property type="entry name" value="Peptidase_M20"/>
    <property type="match status" value="1"/>
</dbReference>
<dbReference type="GO" id="GO:0016805">
    <property type="term" value="F:dipeptidase activity"/>
    <property type="evidence" value="ECO:0007669"/>
    <property type="project" value="UniProtKB-KW"/>
</dbReference>
<keyword evidence="4" id="KW-0479">Metal-binding</keyword>
<reference evidence="9 10" key="1">
    <citation type="submission" date="2010-10" db="EMBL/GenBank/DDBJ databases">
        <authorList>
            <person name="Durkin A.S."/>
            <person name="Madupu R."/>
            <person name="Torralba M."/>
            <person name="Gillis M."/>
            <person name="Methe B."/>
            <person name="Sutton G."/>
            <person name="Nelson K.E."/>
        </authorList>
    </citation>
    <scope>NUCLEOTIDE SEQUENCE [LARGE SCALE GENOMIC DNA]</scope>
    <source>
        <strain evidence="9 10">ACS-139-V-Col8</strain>
    </source>
</reference>
<dbReference type="EC" id="3.4.13.-" evidence="9"/>
<proteinExistence type="inferred from homology"/>
<dbReference type="InterPro" id="IPR002933">
    <property type="entry name" value="Peptidase_M20"/>
</dbReference>
<dbReference type="PANTHER" id="PTHR43808:SF31">
    <property type="entry name" value="N-ACETYL-L-CITRULLINE DEACETYLASE"/>
    <property type="match status" value="1"/>
</dbReference>
<evidence type="ECO:0000256" key="5">
    <source>
        <dbReference type="ARBA" id="ARBA00022801"/>
    </source>
</evidence>
<dbReference type="SUPFAM" id="SSF53187">
    <property type="entry name" value="Zn-dependent exopeptidases"/>
    <property type="match status" value="1"/>
</dbReference>
<dbReference type="NCBIfam" id="NF005542">
    <property type="entry name" value="PRK07205.1"/>
    <property type="match status" value="1"/>
</dbReference>
<keyword evidence="10" id="KW-1185">Reference proteome</keyword>
<dbReference type="InterPro" id="IPR010964">
    <property type="entry name" value="M20A_pepV-rel"/>
</dbReference>
<dbReference type="Gene3D" id="3.40.630.10">
    <property type="entry name" value="Zn peptidases"/>
    <property type="match status" value="1"/>
</dbReference>
<dbReference type="Proteomes" id="UP000005990">
    <property type="component" value="Unassembled WGS sequence"/>
</dbReference>
<dbReference type="InterPro" id="IPR001261">
    <property type="entry name" value="ArgE/DapE_CS"/>
</dbReference>
<evidence type="ECO:0000256" key="1">
    <source>
        <dbReference type="ARBA" id="ARBA00001947"/>
    </source>
</evidence>
<comment type="caution">
    <text evidence="9">The sequence shown here is derived from an EMBL/GenBank/DDBJ whole genome shotgun (WGS) entry which is preliminary data.</text>
</comment>